<dbReference type="InterPro" id="IPR022267">
    <property type="entry name" value="Asp2"/>
</dbReference>
<name>A0AAQ0IGN9_9STAP</name>
<dbReference type="AlphaFoldDB" id="A0AAQ0IGN9"/>
<organism evidence="1 2">
    <name type="scientific">Staphylococcus delphini</name>
    <dbReference type="NCBI Taxonomy" id="53344"/>
    <lineage>
        <taxon>Bacteria</taxon>
        <taxon>Bacillati</taxon>
        <taxon>Bacillota</taxon>
        <taxon>Bacilli</taxon>
        <taxon>Bacillales</taxon>
        <taxon>Staphylococcaceae</taxon>
        <taxon>Staphylococcus</taxon>
        <taxon>Staphylococcus intermedius group</taxon>
    </lineage>
</organism>
<dbReference type="GO" id="GO:0015031">
    <property type="term" value="P:protein transport"/>
    <property type="evidence" value="ECO:0007669"/>
    <property type="project" value="InterPro"/>
</dbReference>
<proteinExistence type="predicted"/>
<evidence type="ECO:0000313" key="1">
    <source>
        <dbReference type="EMBL" id="QUM69602.1"/>
    </source>
</evidence>
<dbReference type="Proteomes" id="UP000675994">
    <property type="component" value="Chromosome"/>
</dbReference>
<dbReference type="InterPro" id="IPR029058">
    <property type="entry name" value="AB_hydrolase_fold"/>
</dbReference>
<dbReference type="SUPFAM" id="SSF53474">
    <property type="entry name" value="alpha/beta-Hydrolases"/>
    <property type="match status" value="1"/>
</dbReference>
<accession>A0AAQ0IGN9</accession>
<reference evidence="1" key="1">
    <citation type="journal article" date="2021" name="Front. Microbiol.">
        <title>Presence and Characterization of a Novel cfr-Carrying Tn558 Transposon Derivative in Staphylococcus delphini Isolated From Retail Food.</title>
        <authorList>
            <person name="Zhang F."/>
            <person name="Wu S."/>
            <person name="Huang J."/>
            <person name="Yang R."/>
            <person name="Zhang J."/>
            <person name="Lei T."/>
            <person name="Dai J."/>
            <person name="Ding Y."/>
            <person name="Xue L."/>
            <person name="Wang J."/>
            <person name="Chen M."/>
            <person name="Wu Q."/>
        </authorList>
    </citation>
    <scope>NUCLEOTIDE SEQUENCE</scope>
    <source>
        <strain evidence="1">2794-1</strain>
    </source>
</reference>
<dbReference type="Pfam" id="PF16929">
    <property type="entry name" value="Asp2"/>
    <property type="match status" value="1"/>
</dbReference>
<dbReference type="NCBIfam" id="TIGR03712">
    <property type="entry name" value="acc_sec_asp2"/>
    <property type="match status" value="1"/>
</dbReference>
<dbReference type="EMBL" id="CP063367">
    <property type="protein sequence ID" value="QUM69602.1"/>
    <property type="molecule type" value="Genomic_DNA"/>
</dbReference>
<sequence>MAQQYNMLQMGGEDYTVHFEDRKDVKWTYIPFNSIADLEALEQQMEEAEAFDFVFVQSPYSETLMRAFRLVSTPYNTYVDAHYWNGAFEAEPIVRERMIRPFHYESKADCLTRLRSLAFIKQYGDRIYPKQCEVNPAFEGDVYYKGQHTIVLTGDFGETYTPILNWKMYLYYDKDKVNTIWPEYTATGDVEISYTLRLYKEPTMKKLMCQYVLEGSSLQQPLEIPSMPDDAHILITAQAKGSGTLSVGNIHKRWSRLEYGHAILGGQRYVDEDRGEFLHYFHPGDLKPPLNVYFSGYRTAEGFEGYFMMEKLNAPFLLFTDLRYEGGGFYLGSDAFESRIKTVIQETLDWLGFEDDALILSGLSMGSFGALYYGAQLNPTAIVVGKPLVNMGSIAKNMRLMRPNDFGTAIDILRGNEGSIDDEAVTRLNQKFWSVLNNAHIENTVFAVSYMENDDYDIQAFSDLLPVLSRQGARVMSRSIPGRHNDDTPTITSWFNHFYYMIMESQFGRVKHERKASI</sequence>
<dbReference type="RefSeq" id="WP_212575025.1">
    <property type="nucleotide sequence ID" value="NZ_CP063367.1"/>
</dbReference>
<gene>
    <name evidence="1" type="primary">asp2</name>
    <name evidence="1" type="ORF">IPU22_01220</name>
</gene>
<protein>
    <submittedName>
        <fullName evidence="1">Accessory Sec system protein Asp2</fullName>
    </submittedName>
</protein>
<evidence type="ECO:0000313" key="2">
    <source>
        <dbReference type="Proteomes" id="UP000675994"/>
    </source>
</evidence>